<proteinExistence type="predicted"/>
<comment type="caution">
    <text evidence="1">The sequence shown here is derived from an EMBL/GenBank/DDBJ whole genome shotgun (WGS) entry which is preliminary data.</text>
</comment>
<dbReference type="Proteomes" id="UP001501079">
    <property type="component" value="Unassembled WGS sequence"/>
</dbReference>
<gene>
    <name evidence="1" type="ORF">GCM10022287_26890</name>
</gene>
<name>A0ABP8A4W4_9MICO</name>
<accession>A0ABP8A4W4</accession>
<keyword evidence="2" id="KW-1185">Reference proteome</keyword>
<protein>
    <submittedName>
        <fullName evidence="1">Uncharacterized protein</fullName>
    </submittedName>
</protein>
<dbReference type="EMBL" id="BAABBW010000004">
    <property type="protein sequence ID" value="GAA4177706.1"/>
    <property type="molecule type" value="Genomic_DNA"/>
</dbReference>
<sequence>MPSSAPVLTRGQLATVIVAVLAVVGVIIAALAVVPPAARAANPDLPVRAYLQAIEKGEIGTAMKIGGIEPAAGDKLLTDAAYGQASDRITAFTVLDASVRDRTGTVRTRITQGDRSYVAAFDVARASTNPFDPWRLAKQQLPEITLKLEAPLDLAVRIGGVDFTASRGALTQRVFPGSYETSPRTTGQVDVGYATAKATFEATRTDPVTVPIGLADSGKSTADRQVQTWLANCAASSELHPANCPFEAVPEASVIYSDGRWTIDTQPVFDVGEWSDRLGGWPVTTSAPGYVTFTARARQGGLVGTATTGSNPFGVAGMILPDSSGGLRFVPSANYSSPSTAGSLT</sequence>
<organism evidence="1 2">
    <name type="scientific">Gryllotalpicola koreensis</name>
    <dbReference type="NCBI Taxonomy" id="993086"/>
    <lineage>
        <taxon>Bacteria</taxon>
        <taxon>Bacillati</taxon>
        <taxon>Actinomycetota</taxon>
        <taxon>Actinomycetes</taxon>
        <taxon>Micrococcales</taxon>
        <taxon>Microbacteriaceae</taxon>
        <taxon>Gryllotalpicola</taxon>
    </lineage>
</organism>
<evidence type="ECO:0000313" key="1">
    <source>
        <dbReference type="EMBL" id="GAA4177706.1"/>
    </source>
</evidence>
<dbReference type="RefSeq" id="WP_344755244.1">
    <property type="nucleotide sequence ID" value="NZ_BAABBW010000004.1"/>
</dbReference>
<reference evidence="2" key="1">
    <citation type="journal article" date="2019" name="Int. J. Syst. Evol. Microbiol.">
        <title>The Global Catalogue of Microorganisms (GCM) 10K type strain sequencing project: providing services to taxonomists for standard genome sequencing and annotation.</title>
        <authorList>
            <consortium name="The Broad Institute Genomics Platform"/>
            <consortium name="The Broad Institute Genome Sequencing Center for Infectious Disease"/>
            <person name="Wu L."/>
            <person name="Ma J."/>
        </authorList>
    </citation>
    <scope>NUCLEOTIDE SEQUENCE [LARGE SCALE GENOMIC DNA]</scope>
    <source>
        <strain evidence="2">JCM 17591</strain>
    </source>
</reference>
<evidence type="ECO:0000313" key="2">
    <source>
        <dbReference type="Proteomes" id="UP001501079"/>
    </source>
</evidence>